<organism evidence="1 2">
    <name type="scientific">Hypoxylon rubiginosum</name>
    <dbReference type="NCBI Taxonomy" id="110542"/>
    <lineage>
        <taxon>Eukaryota</taxon>
        <taxon>Fungi</taxon>
        <taxon>Dikarya</taxon>
        <taxon>Ascomycota</taxon>
        <taxon>Pezizomycotina</taxon>
        <taxon>Sordariomycetes</taxon>
        <taxon>Xylariomycetidae</taxon>
        <taxon>Xylariales</taxon>
        <taxon>Hypoxylaceae</taxon>
        <taxon>Hypoxylon</taxon>
    </lineage>
</organism>
<comment type="caution">
    <text evidence="1">The sequence shown here is derived from an EMBL/GenBank/DDBJ whole genome shotgun (WGS) entry which is preliminary data.</text>
</comment>
<proteinExistence type="predicted"/>
<protein>
    <submittedName>
        <fullName evidence="1">Uncharacterized protein</fullName>
    </submittedName>
</protein>
<dbReference type="EMBL" id="MU393459">
    <property type="protein sequence ID" value="KAI4866364.1"/>
    <property type="molecule type" value="Genomic_DNA"/>
</dbReference>
<dbReference type="Proteomes" id="UP001497700">
    <property type="component" value="Unassembled WGS sequence"/>
</dbReference>
<evidence type="ECO:0000313" key="2">
    <source>
        <dbReference type="Proteomes" id="UP001497700"/>
    </source>
</evidence>
<evidence type="ECO:0000313" key="1">
    <source>
        <dbReference type="EMBL" id="KAI4866364.1"/>
    </source>
</evidence>
<name>A0ACB9Z3L4_9PEZI</name>
<gene>
    <name evidence="1" type="ORF">F4820DRAFT_416855</name>
</gene>
<keyword evidence="2" id="KW-1185">Reference proteome</keyword>
<sequence length="75" mass="8437">MMAPTVSLVLHCLHATRTYNIFHCSPSACSGDAKKILEPYHLLTLIQCYLTIYLIHLGTTEMLKGLDCTYVRNHG</sequence>
<reference evidence="1 2" key="1">
    <citation type="journal article" date="2022" name="New Phytol.">
        <title>Ecological generalism drives hyperdiversity of secondary metabolite gene clusters in xylarialean endophytes.</title>
        <authorList>
            <person name="Franco M.E.E."/>
            <person name="Wisecaver J.H."/>
            <person name="Arnold A.E."/>
            <person name="Ju Y.M."/>
            <person name="Slot J.C."/>
            <person name="Ahrendt S."/>
            <person name="Moore L.P."/>
            <person name="Eastman K.E."/>
            <person name="Scott K."/>
            <person name="Konkel Z."/>
            <person name="Mondo S.J."/>
            <person name="Kuo A."/>
            <person name="Hayes R.D."/>
            <person name="Haridas S."/>
            <person name="Andreopoulos B."/>
            <person name="Riley R."/>
            <person name="LaButti K."/>
            <person name="Pangilinan J."/>
            <person name="Lipzen A."/>
            <person name="Amirebrahimi M."/>
            <person name="Yan J."/>
            <person name="Adam C."/>
            <person name="Keymanesh K."/>
            <person name="Ng V."/>
            <person name="Louie K."/>
            <person name="Northen T."/>
            <person name="Drula E."/>
            <person name="Henrissat B."/>
            <person name="Hsieh H.M."/>
            <person name="Youens-Clark K."/>
            <person name="Lutzoni F."/>
            <person name="Miadlikowska J."/>
            <person name="Eastwood D.C."/>
            <person name="Hamelin R.C."/>
            <person name="Grigoriev I.V."/>
            <person name="U'Ren J.M."/>
        </authorList>
    </citation>
    <scope>NUCLEOTIDE SEQUENCE [LARGE SCALE GENOMIC DNA]</scope>
    <source>
        <strain evidence="1 2">CBS 119005</strain>
    </source>
</reference>
<accession>A0ACB9Z3L4</accession>